<accession>A0A6J5N001</accession>
<proteinExistence type="predicted"/>
<reference evidence="1" key="1">
    <citation type="submission" date="2020-04" db="EMBL/GenBank/DDBJ databases">
        <authorList>
            <person name="Chiriac C."/>
            <person name="Salcher M."/>
            <person name="Ghai R."/>
            <person name="Kavagutti S V."/>
        </authorList>
    </citation>
    <scope>NUCLEOTIDE SEQUENCE</scope>
</reference>
<organism evidence="1">
    <name type="scientific">uncultured Caudovirales phage</name>
    <dbReference type="NCBI Taxonomy" id="2100421"/>
    <lineage>
        <taxon>Viruses</taxon>
        <taxon>Duplodnaviria</taxon>
        <taxon>Heunggongvirae</taxon>
        <taxon>Uroviricota</taxon>
        <taxon>Caudoviricetes</taxon>
        <taxon>Peduoviridae</taxon>
        <taxon>Maltschvirus</taxon>
        <taxon>Maltschvirus maltsch</taxon>
    </lineage>
</organism>
<dbReference type="EMBL" id="LR796590">
    <property type="protein sequence ID" value="CAB4152895.1"/>
    <property type="molecule type" value="Genomic_DNA"/>
</dbReference>
<sequence length="97" mass="10732">MTDLYLKAPTQVDMDVALVAAELAYEDAEYGLQPASGVSLDVIGPITKWDNSVEPPIETVYPEWHVNIRCGGLTEEQEAALEAFVIVPPEQPYRVWA</sequence>
<protein>
    <submittedName>
        <fullName evidence="1">Uncharacterized protein</fullName>
    </submittedName>
</protein>
<gene>
    <name evidence="1" type="ORF">UFOVP616_34</name>
</gene>
<name>A0A6J5N001_9CAUD</name>
<evidence type="ECO:0000313" key="1">
    <source>
        <dbReference type="EMBL" id="CAB4152895.1"/>
    </source>
</evidence>